<keyword evidence="4 6" id="KW-0031">Aminopeptidase</keyword>
<sequence length="394" mass="45043">MKILMTLCMVLFSVAIIAQDEAKGFEFETIYDLEATCVKDQYRSGTCWSFSGLGFFESEMIRLGKNPANLSEMFVVRHCYSDKAEKYVRLHGSLNFGGGGAFHDVVYVMKKYGMVPEEVYGGLNYGEEKHVHGEMDEVLKAYVDAVIKNKNKKLTTAWKNGYEGILDAYLGEMPESFEVDGKTYTPQTYLDDVIGINPDDYIQVSSYSHHPFYSKFIIEVPDNWMWGEVYNVPMDDLMSIFNNSLENGYSIGWAADVSEKGFSYRNGLAIVPESNIEELADSEQSKWEAMTPAERNKRLYSFEEPVTEKVITQEMRQEAFDNYETTDDHGMQITGMVKDQNGTVYYKVKNSWNTGNKYDGYIYASEAFVKYKTMSIMIHKDALTKDLKKKLGVK</sequence>
<dbReference type="InterPro" id="IPR000169">
    <property type="entry name" value="Pept_cys_AS"/>
</dbReference>
<evidence type="ECO:0000313" key="6">
    <source>
        <dbReference type="EMBL" id="MBS2098607.1"/>
    </source>
</evidence>
<dbReference type="InterPro" id="IPR038765">
    <property type="entry name" value="Papain-like_cys_pep_sf"/>
</dbReference>
<comment type="caution">
    <text evidence="6">The sequence shown here is derived from an EMBL/GenBank/DDBJ whole genome shotgun (WGS) entry which is preliminary data.</text>
</comment>
<dbReference type="EMBL" id="JAGUCO010000005">
    <property type="protein sequence ID" value="MBS2098607.1"/>
    <property type="molecule type" value="Genomic_DNA"/>
</dbReference>
<dbReference type="SUPFAM" id="SSF54001">
    <property type="entry name" value="Cysteine proteinases"/>
    <property type="match status" value="1"/>
</dbReference>
<protein>
    <recommendedName>
        <fullName evidence="4">Aminopeptidase</fullName>
    </recommendedName>
</protein>
<dbReference type="Gene3D" id="3.90.70.10">
    <property type="entry name" value="Cysteine proteinases"/>
    <property type="match status" value="1"/>
</dbReference>
<organism evidence="6 7">
    <name type="scientific">Carboxylicivirga linearis</name>
    <dbReference type="NCBI Taxonomy" id="1628157"/>
    <lineage>
        <taxon>Bacteria</taxon>
        <taxon>Pseudomonadati</taxon>
        <taxon>Bacteroidota</taxon>
        <taxon>Bacteroidia</taxon>
        <taxon>Marinilabiliales</taxon>
        <taxon>Marinilabiliaceae</taxon>
        <taxon>Carboxylicivirga</taxon>
    </lineage>
</organism>
<feature type="chain" id="PRO_5047251784" description="Aminopeptidase" evidence="5">
    <location>
        <begin position="19"/>
        <end position="394"/>
    </location>
</feature>
<accession>A0ABS5JUS3</accession>
<comment type="similarity">
    <text evidence="4">Belongs to the peptidase C1 family.</text>
</comment>
<evidence type="ECO:0000313" key="7">
    <source>
        <dbReference type="Proteomes" id="UP000708576"/>
    </source>
</evidence>
<keyword evidence="7" id="KW-1185">Reference proteome</keyword>
<keyword evidence="1 4" id="KW-0645">Protease</keyword>
<reference evidence="6 7" key="1">
    <citation type="journal article" date="2015" name="Int. J. Syst. Evol. Microbiol.">
        <title>Carboxylicivirga linearis sp. nov., isolated from a sea cucumber culture pond.</title>
        <authorList>
            <person name="Wang F.Q."/>
            <person name="Zhou Y.X."/>
            <person name="Lin X.Z."/>
            <person name="Chen G.J."/>
            <person name="Du Z.J."/>
        </authorList>
    </citation>
    <scope>NUCLEOTIDE SEQUENCE [LARGE SCALE GENOMIC DNA]</scope>
    <source>
        <strain evidence="6 7">FB218</strain>
    </source>
</reference>
<dbReference type="PANTHER" id="PTHR10363">
    <property type="entry name" value="BLEOMYCIN HYDROLASE"/>
    <property type="match status" value="1"/>
</dbReference>
<proteinExistence type="inferred from homology"/>
<evidence type="ECO:0000256" key="3">
    <source>
        <dbReference type="ARBA" id="ARBA00022807"/>
    </source>
</evidence>
<dbReference type="GO" id="GO:0004177">
    <property type="term" value="F:aminopeptidase activity"/>
    <property type="evidence" value="ECO:0007669"/>
    <property type="project" value="UniProtKB-KW"/>
</dbReference>
<gene>
    <name evidence="6" type="ORF">KEM10_09980</name>
</gene>
<keyword evidence="2 4" id="KW-0378">Hydrolase</keyword>
<keyword evidence="5" id="KW-0732">Signal</keyword>
<dbReference type="InterPro" id="IPR004134">
    <property type="entry name" value="Peptidase_C1B"/>
</dbReference>
<name>A0ABS5JUS3_9BACT</name>
<dbReference type="PROSITE" id="PS00139">
    <property type="entry name" value="THIOL_PROTEASE_CYS"/>
    <property type="match status" value="1"/>
</dbReference>
<dbReference type="PIRSF" id="PIRSF005700">
    <property type="entry name" value="PepC"/>
    <property type="match status" value="1"/>
</dbReference>
<dbReference type="Pfam" id="PF03051">
    <property type="entry name" value="Peptidase_C1_2"/>
    <property type="match status" value="1"/>
</dbReference>
<evidence type="ECO:0000256" key="1">
    <source>
        <dbReference type="ARBA" id="ARBA00022670"/>
    </source>
</evidence>
<feature type="signal peptide" evidence="5">
    <location>
        <begin position="1"/>
        <end position="18"/>
    </location>
</feature>
<evidence type="ECO:0000256" key="2">
    <source>
        <dbReference type="ARBA" id="ARBA00022801"/>
    </source>
</evidence>
<dbReference type="RefSeq" id="WP_212215840.1">
    <property type="nucleotide sequence ID" value="NZ_JAGUCO010000005.1"/>
</dbReference>
<keyword evidence="3 4" id="KW-0788">Thiol protease</keyword>
<evidence type="ECO:0000256" key="5">
    <source>
        <dbReference type="SAM" id="SignalP"/>
    </source>
</evidence>
<dbReference type="Proteomes" id="UP000708576">
    <property type="component" value="Unassembled WGS sequence"/>
</dbReference>
<dbReference type="PANTHER" id="PTHR10363:SF2">
    <property type="entry name" value="BLEOMYCIN HYDROLASE"/>
    <property type="match status" value="1"/>
</dbReference>
<evidence type="ECO:0000256" key="4">
    <source>
        <dbReference type="PIRNR" id="PIRNR005700"/>
    </source>
</evidence>